<evidence type="ECO:0000256" key="1">
    <source>
        <dbReference type="SAM" id="Coils"/>
    </source>
</evidence>
<evidence type="ECO:0000313" key="3">
    <source>
        <dbReference type="EMBL" id="QPC45069.1"/>
    </source>
</evidence>
<dbReference type="PROSITE" id="PS50125">
    <property type="entry name" value="GUANYLATE_CYCLASE_2"/>
    <property type="match status" value="1"/>
</dbReference>
<reference evidence="3 4" key="1">
    <citation type="submission" date="2020-06" db="EMBL/GenBank/DDBJ databases">
        <title>Genome sequence of 2 isolates from Red Sea Mangroves.</title>
        <authorList>
            <person name="Sefrji F."/>
            <person name="Michoud G."/>
            <person name="Merlino G."/>
            <person name="Daffonchio D."/>
        </authorList>
    </citation>
    <scope>NUCLEOTIDE SEQUENCE [LARGE SCALE GENOMIC DNA]</scope>
    <source>
        <strain evidence="3 4">R1DC25</strain>
    </source>
</reference>
<dbReference type="RefSeq" id="WP_213162442.1">
    <property type="nucleotide sequence ID" value="NZ_CP058214.1"/>
</dbReference>
<organism evidence="3 4">
    <name type="scientific">Kaustia mangrovi</name>
    <dbReference type="NCBI Taxonomy" id="2593653"/>
    <lineage>
        <taxon>Bacteria</taxon>
        <taxon>Pseudomonadati</taxon>
        <taxon>Pseudomonadota</taxon>
        <taxon>Alphaproteobacteria</taxon>
        <taxon>Hyphomicrobiales</taxon>
        <taxon>Parvibaculaceae</taxon>
        <taxon>Kaustia</taxon>
    </lineage>
</organism>
<dbReference type="GO" id="GO:0004016">
    <property type="term" value="F:adenylate cyclase activity"/>
    <property type="evidence" value="ECO:0007669"/>
    <property type="project" value="UniProtKB-ARBA"/>
</dbReference>
<dbReference type="GO" id="GO:0004383">
    <property type="term" value="F:guanylate cyclase activity"/>
    <property type="evidence" value="ECO:0007669"/>
    <property type="project" value="TreeGrafter"/>
</dbReference>
<dbReference type="Pfam" id="PF00211">
    <property type="entry name" value="Guanylate_cyc"/>
    <property type="match status" value="1"/>
</dbReference>
<proteinExistence type="predicted"/>
<dbReference type="GO" id="GO:0019934">
    <property type="term" value="P:cGMP-mediated signaling"/>
    <property type="evidence" value="ECO:0007669"/>
    <property type="project" value="TreeGrafter"/>
</dbReference>
<gene>
    <name evidence="3" type="ORF">HW532_21640</name>
</gene>
<dbReference type="GO" id="GO:0008074">
    <property type="term" value="C:guanylate cyclase complex, soluble"/>
    <property type="evidence" value="ECO:0007669"/>
    <property type="project" value="TreeGrafter"/>
</dbReference>
<dbReference type="CDD" id="cd07302">
    <property type="entry name" value="CHD"/>
    <property type="match status" value="1"/>
</dbReference>
<dbReference type="PANTHER" id="PTHR45655:SF13">
    <property type="entry name" value="SOLUBLE GUANYLATE CYCLASE GCY-32-RELATED"/>
    <property type="match status" value="1"/>
</dbReference>
<keyword evidence="4" id="KW-1185">Reference proteome</keyword>
<sequence length="364" mass="41024">MDLEQFNRLLLQSVGVGLAVADPETLRVLVANRRMRDWFDLADGDPPSLGEILPALDRDRLAARMAAGRPLTLETEAKIGRKRASLAVEITSHDRDGQPVLLVECQNVSKLRELEYMIQSYSQMVEKQNRELRKEKERVERVLLNIMPKTVYEEWRQFGVTTPRRYDSASILMLDFVGFTEMAVTEDPSALIAELNDIFTAFDRIVEQFGCERLKTIGDAYIAVSGIPEETADHAANIAGVALRIRHFLERRNESHQHRWRCRMGLATGPVVGSIVGVQKYVYDIFGPAMNLAARLEAIAEPMEIVMSETMQALLPPIYRSDELGLLEIKGFGRRRLFRLTGSDDLTARPAGRPASWSAARLAE</sequence>
<feature type="domain" description="Guanylate cyclase" evidence="2">
    <location>
        <begin position="170"/>
        <end position="297"/>
    </location>
</feature>
<keyword evidence="1" id="KW-0175">Coiled coil</keyword>
<dbReference type="GO" id="GO:0070482">
    <property type="term" value="P:response to oxygen levels"/>
    <property type="evidence" value="ECO:0007669"/>
    <property type="project" value="TreeGrafter"/>
</dbReference>
<dbReference type="Gene3D" id="3.30.70.1230">
    <property type="entry name" value="Nucleotide cyclase"/>
    <property type="match status" value="1"/>
</dbReference>
<name>A0A7S8C7Z7_9HYPH</name>
<feature type="coiled-coil region" evidence="1">
    <location>
        <begin position="111"/>
        <end position="145"/>
    </location>
</feature>
<dbReference type="EMBL" id="CP058214">
    <property type="protein sequence ID" value="QPC45069.1"/>
    <property type="molecule type" value="Genomic_DNA"/>
</dbReference>
<dbReference type="SUPFAM" id="SSF55073">
    <property type="entry name" value="Nucleotide cyclase"/>
    <property type="match status" value="1"/>
</dbReference>
<accession>A0A7S8C7Z7</accession>
<protein>
    <submittedName>
        <fullName evidence="3">Adenylate/guanylate cyclase domain-containing protein</fullName>
    </submittedName>
</protein>
<dbReference type="SMART" id="SM00044">
    <property type="entry name" value="CYCc"/>
    <property type="match status" value="1"/>
</dbReference>
<dbReference type="AlphaFoldDB" id="A0A7S8C7Z7"/>
<evidence type="ECO:0000313" key="4">
    <source>
        <dbReference type="Proteomes" id="UP000593594"/>
    </source>
</evidence>
<dbReference type="Proteomes" id="UP000593594">
    <property type="component" value="Chromosome"/>
</dbReference>
<dbReference type="PANTHER" id="PTHR45655">
    <property type="entry name" value="GUANYLATE CYCLASE SOLUBLE SUBUNIT BETA-2"/>
    <property type="match status" value="1"/>
</dbReference>
<evidence type="ECO:0000259" key="2">
    <source>
        <dbReference type="PROSITE" id="PS50125"/>
    </source>
</evidence>
<dbReference type="InterPro" id="IPR029787">
    <property type="entry name" value="Nucleotide_cyclase"/>
</dbReference>
<dbReference type="InterPro" id="IPR001054">
    <property type="entry name" value="A/G_cyclase"/>
</dbReference>
<dbReference type="KEGG" id="kmn:HW532_21640"/>